<dbReference type="InterPro" id="IPR012674">
    <property type="entry name" value="Calycin"/>
</dbReference>
<comment type="caution">
    <text evidence="1">The sequence shown here is derived from an EMBL/GenBank/DDBJ whole genome shotgun (WGS) entry which is preliminary data.</text>
</comment>
<accession>A0AAN7XXW8</accession>
<reference evidence="1 2" key="2">
    <citation type="journal article" date="2023" name="Mol. Biol. Evol.">
        <title>Genomics of Secondarily Temperate Adaptation in the Only Non-Antarctic Icefish.</title>
        <authorList>
            <person name="Rivera-Colon A.G."/>
            <person name="Rayamajhi N."/>
            <person name="Minhas B.F."/>
            <person name="Madrigal G."/>
            <person name="Bilyk K.T."/>
            <person name="Yoon V."/>
            <person name="Hune M."/>
            <person name="Gregory S."/>
            <person name="Cheng C.H.C."/>
            <person name="Catchen J.M."/>
        </authorList>
    </citation>
    <scope>NUCLEOTIDE SEQUENCE [LARGE SCALE GENOMIC DNA]</scope>
    <source>
        <strain evidence="1">JMC-PN-2008</strain>
    </source>
</reference>
<reference evidence="1 2" key="1">
    <citation type="journal article" date="2023" name="Genes (Basel)">
        <title>Chromosome-Level Genome Assembly and Circadian Gene Repertoire of the Patagonia Blennie Eleginops maclovinus-The Closest Ancestral Proxy of Antarctic Cryonotothenioids.</title>
        <authorList>
            <person name="Cheng C.C."/>
            <person name="Rivera-Colon A.G."/>
            <person name="Minhas B.F."/>
            <person name="Wilson L."/>
            <person name="Rayamajhi N."/>
            <person name="Vargas-Chacoff L."/>
            <person name="Catchen J.M."/>
        </authorList>
    </citation>
    <scope>NUCLEOTIDE SEQUENCE [LARGE SCALE GENOMIC DNA]</scope>
    <source>
        <strain evidence="1">JMC-PN-2008</strain>
    </source>
</reference>
<dbReference type="SUPFAM" id="SSF50814">
    <property type="entry name" value="Lipocalins"/>
    <property type="match status" value="1"/>
</dbReference>
<sequence>MLQSGCPDCVVLKQDAPHATHLTLFSRRKTVSAEEMKEFETQAECLGSSKPQLFNSDHDYTNCRSLDEVSHVEIYSTLLTRLSNMNPDVFKCVRDFVLNDLPKADFCLFFVNVMAYISGSQPVNECHL</sequence>
<organism evidence="1 2">
    <name type="scientific">Eleginops maclovinus</name>
    <name type="common">Patagonian blennie</name>
    <name type="synonym">Eleginus maclovinus</name>
    <dbReference type="NCBI Taxonomy" id="56733"/>
    <lineage>
        <taxon>Eukaryota</taxon>
        <taxon>Metazoa</taxon>
        <taxon>Chordata</taxon>
        <taxon>Craniata</taxon>
        <taxon>Vertebrata</taxon>
        <taxon>Euteleostomi</taxon>
        <taxon>Actinopterygii</taxon>
        <taxon>Neopterygii</taxon>
        <taxon>Teleostei</taxon>
        <taxon>Neoteleostei</taxon>
        <taxon>Acanthomorphata</taxon>
        <taxon>Eupercaria</taxon>
        <taxon>Perciformes</taxon>
        <taxon>Notothenioidei</taxon>
        <taxon>Eleginopidae</taxon>
        <taxon>Eleginops</taxon>
    </lineage>
</organism>
<name>A0AAN7XXW8_ELEMC</name>
<gene>
    <name evidence="1" type="ORF">PBY51_012859</name>
</gene>
<proteinExistence type="predicted"/>
<dbReference type="AlphaFoldDB" id="A0AAN7XXW8"/>
<keyword evidence="2" id="KW-1185">Reference proteome</keyword>
<dbReference type="EMBL" id="JAUZQC010000004">
    <property type="protein sequence ID" value="KAK5872131.1"/>
    <property type="molecule type" value="Genomic_DNA"/>
</dbReference>
<protein>
    <submittedName>
        <fullName evidence="1">Uncharacterized protein</fullName>
    </submittedName>
</protein>
<evidence type="ECO:0000313" key="1">
    <source>
        <dbReference type="EMBL" id="KAK5872131.1"/>
    </source>
</evidence>
<dbReference type="Proteomes" id="UP001346869">
    <property type="component" value="Unassembled WGS sequence"/>
</dbReference>
<dbReference type="Gene3D" id="2.40.128.20">
    <property type="match status" value="1"/>
</dbReference>
<evidence type="ECO:0000313" key="2">
    <source>
        <dbReference type="Proteomes" id="UP001346869"/>
    </source>
</evidence>